<keyword evidence="2" id="KW-1185">Reference proteome</keyword>
<dbReference type="RefSeq" id="WP_097805055.1">
    <property type="nucleotide sequence ID" value="NZ_FXYH01000008.1"/>
</dbReference>
<dbReference type="Proteomes" id="UP000220836">
    <property type="component" value="Unassembled WGS sequence"/>
</dbReference>
<name>A0A238KJR8_9RHOB</name>
<organism evidence="1 2">
    <name type="scientific">Pelagimonas varians</name>
    <dbReference type="NCBI Taxonomy" id="696760"/>
    <lineage>
        <taxon>Bacteria</taxon>
        <taxon>Pseudomonadati</taxon>
        <taxon>Pseudomonadota</taxon>
        <taxon>Alphaproteobacteria</taxon>
        <taxon>Rhodobacterales</taxon>
        <taxon>Roseobacteraceae</taxon>
        <taxon>Pelagimonas</taxon>
    </lineage>
</organism>
<dbReference type="EMBL" id="FXYH01000008">
    <property type="protein sequence ID" value="SMX43033.1"/>
    <property type="molecule type" value="Genomic_DNA"/>
</dbReference>
<reference evidence="1 2" key="1">
    <citation type="submission" date="2017-05" db="EMBL/GenBank/DDBJ databases">
        <authorList>
            <person name="Song R."/>
            <person name="Chenine A.L."/>
            <person name="Ruprecht R.M."/>
        </authorList>
    </citation>
    <scope>NUCLEOTIDE SEQUENCE [LARGE SCALE GENOMIC DNA]</scope>
    <source>
        <strain evidence="1 2">CECT 8663</strain>
    </source>
</reference>
<dbReference type="AlphaFoldDB" id="A0A238KJR8"/>
<proteinExistence type="predicted"/>
<protein>
    <submittedName>
        <fullName evidence="1">Uncharacterized protein</fullName>
    </submittedName>
</protein>
<evidence type="ECO:0000313" key="2">
    <source>
        <dbReference type="Proteomes" id="UP000220836"/>
    </source>
</evidence>
<gene>
    <name evidence="1" type="ORF">PEV8663_02584</name>
</gene>
<sequence>MMITKVEYDGFCDDAPGGAMQGSIALIAGDTRINVSLTLPRRIEITQSRHRLLLLAEALRQTRHMPEYRSKGAIRLAPGFLPHGLSPKTA</sequence>
<accession>A0A238KJR8</accession>
<evidence type="ECO:0000313" key="1">
    <source>
        <dbReference type="EMBL" id="SMX43033.1"/>
    </source>
</evidence>
<dbReference type="OrthoDB" id="7745050at2"/>